<protein>
    <submittedName>
        <fullName evidence="5">ABC transporter ATP-binding protein</fullName>
    </submittedName>
</protein>
<evidence type="ECO:0000313" key="5">
    <source>
        <dbReference type="EMBL" id="PMP71385.1"/>
    </source>
</evidence>
<name>A0A2J6WM02_9BACT</name>
<sequence>MIIFDDVWFSYGDREVLKGVSFTAKFDERIAVLGESGGGKTTILKLILGLITPDKGKIIIDGIDITRLSEEELIPIRRKFSIVFQEGALFDSLPVKENVAFFMRELLKLPDKEIYRRVRELLKRVGVEDAEELMPEQLSGGMHRRVAIARALAVGKTKMFLYDEPTAGLDPINSERIIQLIKDLADRENIGFMIITHVVYIAWQLCNRFIFLKDGYIVFDGNKEELIKTKIPAVKDFIKELFFKV</sequence>
<reference evidence="5 6" key="1">
    <citation type="submission" date="2018-01" db="EMBL/GenBank/DDBJ databases">
        <title>Metagenomic assembled genomes from two thermal pools in the Uzon Caldera, Kamchatka, Russia.</title>
        <authorList>
            <person name="Wilkins L."/>
            <person name="Ettinger C."/>
        </authorList>
    </citation>
    <scope>NUCLEOTIDE SEQUENCE [LARGE SCALE GENOMIC DNA]</scope>
    <source>
        <strain evidence="5">ZAV-04</strain>
    </source>
</reference>
<evidence type="ECO:0000256" key="3">
    <source>
        <dbReference type="ARBA" id="ARBA00022840"/>
    </source>
</evidence>
<comment type="caution">
    <text evidence="5">The sequence shown here is derived from an EMBL/GenBank/DDBJ whole genome shotgun (WGS) entry which is preliminary data.</text>
</comment>
<keyword evidence="3 5" id="KW-0067">ATP-binding</keyword>
<dbReference type="SUPFAM" id="SSF52540">
    <property type="entry name" value="P-loop containing nucleoside triphosphate hydrolases"/>
    <property type="match status" value="1"/>
</dbReference>
<keyword evidence="2" id="KW-0547">Nucleotide-binding</keyword>
<dbReference type="Gene3D" id="3.40.50.300">
    <property type="entry name" value="P-loop containing nucleotide triphosphate hydrolases"/>
    <property type="match status" value="1"/>
</dbReference>
<dbReference type="PANTHER" id="PTHR43023:SF6">
    <property type="entry name" value="INTERMEMBRANE PHOSPHOLIPID TRANSPORT SYSTEM ATP-BINDING PROTEIN MLAF"/>
    <property type="match status" value="1"/>
</dbReference>
<dbReference type="PROSITE" id="PS50893">
    <property type="entry name" value="ABC_TRANSPORTER_2"/>
    <property type="match status" value="1"/>
</dbReference>
<dbReference type="PANTHER" id="PTHR43023">
    <property type="entry name" value="PROTEIN TRIGALACTOSYLDIACYLGLYCEROL 3, CHLOROPLASTIC"/>
    <property type="match status" value="1"/>
</dbReference>
<dbReference type="InterPro" id="IPR027417">
    <property type="entry name" value="P-loop_NTPase"/>
</dbReference>
<feature type="domain" description="ABC transporter" evidence="4">
    <location>
        <begin position="2"/>
        <end position="239"/>
    </location>
</feature>
<accession>A0A2J6WM02</accession>
<dbReference type="EMBL" id="PNIO01000030">
    <property type="protein sequence ID" value="PMP71385.1"/>
    <property type="molecule type" value="Genomic_DNA"/>
</dbReference>
<gene>
    <name evidence="5" type="ORF">C0186_03755</name>
</gene>
<evidence type="ECO:0000259" key="4">
    <source>
        <dbReference type="PROSITE" id="PS50893"/>
    </source>
</evidence>
<proteinExistence type="predicted"/>
<dbReference type="AlphaFoldDB" id="A0A2J6WM02"/>
<dbReference type="GO" id="GO:0005524">
    <property type="term" value="F:ATP binding"/>
    <property type="evidence" value="ECO:0007669"/>
    <property type="project" value="UniProtKB-KW"/>
</dbReference>
<dbReference type="SMART" id="SM00382">
    <property type="entry name" value="AAA"/>
    <property type="match status" value="1"/>
</dbReference>
<dbReference type="GO" id="GO:0016887">
    <property type="term" value="F:ATP hydrolysis activity"/>
    <property type="evidence" value="ECO:0007669"/>
    <property type="project" value="InterPro"/>
</dbReference>
<dbReference type="Pfam" id="PF00005">
    <property type="entry name" value="ABC_tran"/>
    <property type="match status" value="1"/>
</dbReference>
<evidence type="ECO:0000256" key="1">
    <source>
        <dbReference type="ARBA" id="ARBA00022448"/>
    </source>
</evidence>
<evidence type="ECO:0000256" key="2">
    <source>
        <dbReference type="ARBA" id="ARBA00022741"/>
    </source>
</evidence>
<evidence type="ECO:0000313" key="6">
    <source>
        <dbReference type="Proteomes" id="UP000242288"/>
    </source>
</evidence>
<organism evidence="5 6">
    <name type="scientific">Thermodesulfovibrio aggregans</name>
    <dbReference type="NCBI Taxonomy" id="86166"/>
    <lineage>
        <taxon>Bacteria</taxon>
        <taxon>Pseudomonadati</taxon>
        <taxon>Nitrospirota</taxon>
        <taxon>Thermodesulfovibrionia</taxon>
        <taxon>Thermodesulfovibrionales</taxon>
        <taxon>Thermodesulfovibrionaceae</taxon>
        <taxon>Thermodesulfovibrio</taxon>
    </lineage>
</organism>
<keyword evidence="1" id="KW-0813">Transport</keyword>
<dbReference type="InterPro" id="IPR003439">
    <property type="entry name" value="ABC_transporter-like_ATP-bd"/>
</dbReference>
<dbReference type="InterPro" id="IPR003593">
    <property type="entry name" value="AAA+_ATPase"/>
</dbReference>
<dbReference type="Proteomes" id="UP000242288">
    <property type="component" value="Unassembled WGS sequence"/>
</dbReference>